<sequence>MIELIYDIKEEAFIGRDKLKNTLEFEVQYISDFPEIDYSSRFEDVLFFDSEEFHAYHEKNALKVYKLIFMEDEAYLGFCYAGEKNIDNKKMLFIPYSSPFSKVYFSKKAKTSDREKVYSSLMKMANNMKVGLRIMLPPDIYYKDFALDLASFMDSSFKVDYMHINNYFDLRYLEDMEGFVREKSHSYRKNLKKAKNQNLKMEINKEASLEKAYRVIEKNRSEKNYPLSMSFEQIKSISSMTSSNVDSFVLRCEESDIDIAAGIVFKINENAVQVIYWGSLEEFSCMRPMELLSFEIIKYYKERGISYVDIGPSTANDKISHGLYGFKVNIGCKSNLKPVIIKI</sequence>
<dbReference type="Gene3D" id="3.40.630.30">
    <property type="match status" value="1"/>
</dbReference>
<dbReference type="Pfam" id="PF02388">
    <property type="entry name" value="FemAB"/>
    <property type="match status" value="1"/>
</dbReference>
<gene>
    <name evidence="1" type="ORF">J2Z35_002134</name>
</gene>
<protein>
    <recommendedName>
        <fullName evidence="3">BioF2-like acetyltransferase domain-containing protein</fullName>
    </recommendedName>
</protein>
<evidence type="ECO:0008006" key="3">
    <source>
        <dbReference type="Google" id="ProtNLM"/>
    </source>
</evidence>
<dbReference type="EMBL" id="JAGGLI010000026">
    <property type="protein sequence ID" value="MBP2028333.1"/>
    <property type="molecule type" value="Genomic_DNA"/>
</dbReference>
<proteinExistence type="predicted"/>
<organism evidence="1 2">
    <name type="scientific">Acetoanaerobium pronyense</name>
    <dbReference type="NCBI Taxonomy" id="1482736"/>
    <lineage>
        <taxon>Bacteria</taxon>
        <taxon>Bacillati</taxon>
        <taxon>Bacillota</taxon>
        <taxon>Clostridia</taxon>
        <taxon>Peptostreptococcales</taxon>
        <taxon>Filifactoraceae</taxon>
        <taxon>Acetoanaerobium</taxon>
    </lineage>
</organism>
<dbReference type="InterPro" id="IPR016181">
    <property type="entry name" value="Acyl_CoA_acyltransferase"/>
</dbReference>
<accession>A0ABS4KKM5</accession>
<comment type="caution">
    <text evidence="1">The sequence shown here is derived from an EMBL/GenBank/DDBJ whole genome shotgun (WGS) entry which is preliminary data.</text>
</comment>
<evidence type="ECO:0000313" key="1">
    <source>
        <dbReference type="EMBL" id="MBP2028333.1"/>
    </source>
</evidence>
<reference evidence="1 2" key="1">
    <citation type="submission" date="2021-03" db="EMBL/GenBank/DDBJ databases">
        <title>Genomic Encyclopedia of Type Strains, Phase IV (KMG-IV): sequencing the most valuable type-strain genomes for metagenomic binning, comparative biology and taxonomic classification.</title>
        <authorList>
            <person name="Goeker M."/>
        </authorList>
    </citation>
    <scope>NUCLEOTIDE SEQUENCE [LARGE SCALE GENOMIC DNA]</scope>
    <source>
        <strain evidence="1 2">DSM 27512</strain>
    </source>
</reference>
<name>A0ABS4KKM5_9FIRM</name>
<keyword evidence="2" id="KW-1185">Reference proteome</keyword>
<dbReference type="RefSeq" id="WP_209661385.1">
    <property type="nucleotide sequence ID" value="NZ_JAGGLI010000026.1"/>
</dbReference>
<evidence type="ECO:0000313" key="2">
    <source>
        <dbReference type="Proteomes" id="UP001314903"/>
    </source>
</evidence>
<dbReference type="InterPro" id="IPR003447">
    <property type="entry name" value="FEMABX"/>
</dbReference>
<dbReference type="Proteomes" id="UP001314903">
    <property type="component" value="Unassembled WGS sequence"/>
</dbReference>
<dbReference type="SUPFAM" id="SSF55729">
    <property type="entry name" value="Acyl-CoA N-acyltransferases (Nat)"/>
    <property type="match status" value="1"/>
</dbReference>